<evidence type="ECO:0000313" key="4">
    <source>
        <dbReference type="Proteomes" id="UP001346149"/>
    </source>
</evidence>
<dbReference type="EMBL" id="JAXQNO010000017">
    <property type="protein sequence ID" value="KAK4778785.1"/>
    <property type="molecule type" value="Genomic_DNA"/>
</dbReference>
<protein>
    <recommendedName>
        <fullName evidence="2">3'-5' exonuclease domain-containing protein</fullName>
    </recommendedName>
</protein>
<sequence length="568" mass="64470">MGPEKEVVKRKQEACHGTLAVHAFSDLTSVSPVIFLYLLKACYDSGTLKAATKFSALQQQIHQILYDSPQPGAATFIIRCLYALPILGVHAEGFTQLIISGLRPFLKSSRAEFEVAKDLAAQLFLDILGGSVNHYDKVALKLIEVFEVGILNLENVILRRNEKGDMKYGAASLILEQYICKFIQSQSYMTAVSLMEHFSIRQFRHSFLLAMLDNNQFMAADKWAKFMGNPMLGVLVQEYVDRNKLENAFKIIKENNLEGDFPDVYHLCKESSLKNLAEKGCWDIAEMEAKGDKQLIEYLVYLAMEAGYTKKVDELFDRFSLQGFPKVVETDAGLKHDRQYLNLAMLAVQEIVWIDDIERLHSATCHIESSKVIGIDCEWKPNYDKGSKPTKVSIMQISSDRSVFILDLLKLSRIAPDVLDSSLKQILQSTQILKLGYNFRCDMKHLVSSYGEMECFKHCDMLLDFQSLFNEPGGLSGLAQKILGASLNKTRRNSNWEQRPLTQNQLEYAAMDAAVLVHIFSHVRNHPQPTTTGNEKPEWKSHIISHTNSTKRSKRKPRRKKKRASVSK</sequence>
<evidence type="ECO:0000313" key="3">
    <source>
        <dbReference type="EMBL" id="KAK4778785.1"/>
    </source>
</evidence>
<dbReference type="PANTHER" id="PTHR47765:SF2">
    <property type="entry name" value="EXONUCLEASE MUT-7 HOMOLOG"/>
    <property type="match status" value="1"/>
</dbReference>
<evidence type="ECO:0000259" key="2">
    <source>
        <dbReference type="SMART" id="SM00474"/>
    </source>
</evidence>
<dbReference type="InterPro" id="IPR002562">
    <property type="entry name" value="3'-5'_exonuclease_dom"/>
</dbReference>
<dbReference type="InterPro" id="IPR012337">
    <property type="entry name" value="RNaseH-like_sf"/>
</dbReference>
<dbReference type="InterPro" id="IPR052408">
    <property type="entry name" value="Exonuclease_MUT-7-like"/>
</dbReference>
<feature type="region of interest" description="Disordered" evidence="1">
    <location>
        <begin position="526"/>
        <end position="568"/>
    </location>
</feature>
<feature type="compositionally biased region" description="Basic residues" evidence="1">
    <location>
        <begin position="549"/>
        <end position="568"/>
    </location>
</feature>
<reference evidence="3 4" key="1">
    <citation type="journal article" date="2023" name="Hortic Res">
        <title>Pangenome of water caltrop reveals structural variations and asymmetric subgenome divergence after allopolyploidization.</title>
        <authorList>
            <person name="Zhang X."/>
            <person name="Chen Y."/>
            <person name="Wang L."/>
            <person name="Yuan Y."/>
            <person name="Fang M."/>
            <person name="Shi L."/>
            <person name="Lu R."/>
            <person name="Comes H.P."/>
            <person name="Ma Y."/>
            <person name="Chen Y."/>
            <person name="Huang G."/>
            <person name="Zhou Y."/>
            <person name="Zheng Z."/>
            <person name="Qiu Y."/>
        </authorList>
    </citation>
    <scope>NUCLEOTIDE SEQUENCE [LARGE SCALE GENOMIC DNA]</scope>
    <source>
        <strain evidence="3">F231</strain>
    </source>
</reference>
<evidence type="ECO:0000256" key="1">
    <source>
        <dbReference type="SAM" id="MobiDB-lite"/>
    </source>
</evidence>
<dbReference type="Proteomes" id="UP001346149">
    <property type="component" value="Unassembled WGS sequence"/>
</dbReference>
<dbReference type="AlphaFoldDB" id="A0AAN7L597"/>
<comment type="caution">
    <text evidence="3">The sequence shown here is derived from an EMBL/GenBank/DDBJ whole genome shotgun (WGS) entry which is preliminary data.</text>
</comment>
<organism evidence="3 4">
    <name type="scientific">Trapa natans</name>
    <name type="common">Water chestnut</name>
    <dbReference type="NCBI Taxonomy" id="22666"/>
    <lineage>
        <taxon>Eukaryota</taxon>
        <taxon>Viridiplantae</taxon>
        <taxon>Streptophyta</taxon>
        <taxon>Embryophyta</taxon>
        <taxon>Tracheophyta</taxon>
        <taxon>Spermatophyta</taxon>
        <taxon>Magnoliopsida</taxon>
        <taxon>eudicotyledons</taxon>
        <taxon>Gunneridae</taxon>
        <taxon>Pentapetalae</taxon>
        <taxon>rosids</taxon>
        <taxon>malvids</taxon>
        <taxon>Myrtales</taxon>
        <taxon>Lythraceae</taxon>
        <taxon>Trapa</taxon>
    </lineage>
</organism>
<dbReference type="SUPFAM" id="SSF53098">
    <property type="entry name" value="Ribonuclease H-like"/>
    <property type="match status" value="1"/>
</dbReference>
<feature type="domain" description="3'-5' exonuclease" evidence="2">
    <location>
        <begin position="351"/>
        <end position="528"/>
    </location>
</feature>
<dbReference type="Pfam" id="PF01612">
    <property type="entry name" value="DNA_pol_A_exo1"/>
    <property type="match status" value="1"/>
</dbReference>
<dbReference type="PANTHER" id="PTHR47765">
    <property type="entry name" value="3'-5' EXONUCLEASE DOMAIN-CONTAINING PROTEIN"/>
    <property type="match status" value="1"/>
</dbReference>
<accession>A0AAN7L597</accession>
<dbReference type="SMART" id="SM00474">
    <property type="entry name" value="35EXOc"/>
    <property type="match status" value="1"/>
</dbReference>
<name>A0AAN7L597_TRANT</name>
<gene>
    <name evidence="3" type="ORF">SAY86_006313</name>
</gene>
<dbReference type="GO" id="GO:0006139">
    <property type="term" value="P:nucleobase-containing compound metabolic process"/>
    <property type="evidence" value="ECO:0007669"/>
    <property type="project" value="InterPro"/>
</dbReference>
<dbReference type="GO" id="GO:0008408">
    <property type="term" value="F:3'-5' exonuclease activity"/>
    <property type="evidence" value="ECO:0007669"/>
    <property type="project" value="InterPro"/>
</dbReference>
<dbReference type="Gene3D" id="3.30.420.10">
    <property type="entry name" value="Ribonuclease H-like superfamily/Ribonuclease H"/>
    <property type="match status" value="1"/>
</dbReference>
<dbReference type="GO" id="GO:0003676">
    <property type="term" value="F:nucleic acid binding"/>
    <property type="evidence" value="ECO:0007669"/>
    <property type="project" value="InterPro"/>
</dbReference>
<dbReference type="InterPro" id="IPR036397">
    <property type="entry name" value="RNaseH_sf"/>
</dbReference>
<proteinExistence type="predicted"/>
<keyword evidence="4" id="KW-1185">Reference proteome</keyword>